<organism evidence="10 11">
    <name type="scientific">Cloacibacillus porcorum</name>
    <dbReference type="NCBI Taxonomy" id="1197717"/>
    <lineage>
        <taxon>Bacteria</taxon>
        <taxon>Thermotogati</taxon>
        <taxon>Synergistota</taxon>
        <taxon>Synergistia</taxon>
        <taxon>Synergistales</taxon>
        <taxon>Synergistaceae</taxon>
        <taxon>Cloacibacillus</taxon>
    </lineage>
</organism>
<keyword evidence="11" id="KW-1185">Reference proteome</keyword>
<keyword evidence="6" id="KW-0812">Transmembrane</keyword>
<dbReference type="EMBL" id="CP016757">
    <property type="protein sequence ID" value="ANZ46681.1"/>
    <property type="molecule type" value="Genomic_DNA"/>
</dbReference>
<dbReference type="InterPro" id="IPR045070">
    <property type="entry name" value="MATE_MepA-like"/>
</dbReference>
<name>A0A1B2I9Q1_9BACT</name>
<evidence type="ECO:0000313" key="11">
    <source>
        <dbReference type="Proteomes" id="UP000093044"/>
    </source>
</evidence>
<evidence type="ECO:0000256" key="4">
    <source>
        <dbReference type="ARBA" id="ARBA00022448"/>
    </source>
</evidence>
<dbReference type="PANTHER" id="PTHR43823:SF3">
    <property type="entry name" value="MULTIDRUG EXPORT PROTEIN MEPA"/>
    <property type="match status" value="1"/>
</dbReference>
<evidence type="ECO:0000256" key="5">
    <source>
        <dbReference type="ARBA" id="ARBA00022475"/>
    </source>
</evidence>
<dbReference type="PANTHER" id="PTHR43823">
    <property type="entry name" value="SPORULATION PROTEIN YKVU"/>
    <property type="match status" value="1"/>
</dbReference>
<dbReference type="PIRSF" id="PIRSF006603">
    <property type="entry name" value="DinF"/>
    <property type="match status" value="1"/>
</dbReference>
<evidence type="ECO:0000313" key="10">
    <source>
        <dbReference type="EMBL" id="ANZ46681.1"/>
    </source>
</evidence>
<dbReference type="GO" id="GO:0015297">
    <property type="term" value="F:antiporter activity"/>
    <property type="evidence" value="ECO:0007669"/>
    <property type="project" value="InterPro"/>
</dbReference>
<dbReference type="Proteomes" id="UP000093044">
    <property type="component" value="Chromosome"/>
</dbReference>
<evidence type="ECO:0000256" key="9">
    <source>
        <dbReference type="ARBA" id="ARBA00023251"/>
    </source>
</evidence>
<dbReference type="GO" id="GO:0042910">
    <property type="term" value="F:xenobiotic transmembrane transporter activity"/>
    <property type="evidence" value="ECO:0007669"/>
    <property type="project" value="InterPro"/>
</dbReference>
<dbReference type="OrthoDB" id="3432at2"/>
<evidence type="ECO:0000256" key="1">
    <source>
        <dbReference type="ARBA" id="ARBA00004651"/>
    </source>
</evidence>
<dbReference type="KEGG" id="cpor:BED41_11940"/>
<protein>
    <recommendedName>
        <fullName evidence="3">Multidrug export protein MepA</fullName>
    </recommendedName>
</protein>
<keyword evidence="4" id="KW-0813">Transport</keyword>
<dbReference type="InterPro" id="IPR002528">
    <property type="entry name" value="MATE_fam"/>
</dbReference>
<proteinExistence type="inferred from homology"/>
<gene>
    <name evidence="10" type="ORF">BED41_11940</name>
</gene>
<dbReference type="AlphaFoldDB" id="A0A1B2I9Q1"/>
<comment type="similarity">
    <text evidence="2">Belongs to the multi antimicrobial extrusion (MATE) (TC 2.A.66.1) family. MepA subfamily.</text>
</comment>
<evidence type="ECO:0000256" key="8">
    <source>
        <dbReference type="ARBA" id="ARBA00023136"/>
    </source>
</evidence>
<keyword evidence="7" id="KW-1133">Transmembrane helix</keyword>
<evidence type="ECO:0000256" key="6">
    <source>
        <dbReference type="ARBA" id="ARBA00022692"/>
    </source>
</evidence>
<sequence length="461" mass="49802">MKLFVAPSKNSAEHHSRMTEAPVGPLIISLAIPTIISMLVTTLYNTADTYFVSQLGTSASGAVGVVFSLMAIFQAIGFTLGMGSGSMIARVLGAGESGTASVYGSTSFFSAITMGIILCMGGLLFLDQLMTLLGSTPTILPYARSYASWILLGAPIMCASFVMNNILRSEGHAAFAMCGLVTGGLLNIALDPIFIFTLGLGISGAALATLLSQCISFSIMISFFLRGKSLVKLHLKNLSHKPRTYFDIVRLGCPSLSRQGLASISTAALNVNAAAYGDPAVAAMSIVGRIFLFILSVMIGLGQGFSPVVGYNYGSRRYRRVREAFWFTVKTGMVLMAFMTLAGWIFAPEIIALFRKEDAVVIAIGTRAMRFQCSVLLLQPLFVTTNMMLQAAGFAWRATFLACTRQGIYFIPLIALLPGLFGLTGVEMTQTVSDIFSFTTSLPFLYYFIMMLKEKERFQQR</sequence>
<dbReference type="InterPro" id="IPR048279">
    <property type="entry name" value="MdtK-like"/>
</dbReference>
<dbReference type="InterPro" id="IPR051327">
    <property type="entry name" value="MATE_MepA_subfamily"/>
</dbReference>
<dbReference type="GO" id="GO:0005886">
    <property type="term" value="C:plasma membrane"/>
    <property type="evidence" value="ECO:0007669"/>
    <property type="project" value="UniProtKB-SubCell"/>
</dbReference>
<reference evidence="10" key="1">
    <citation type="submission" date="2016-08" db="EMBL/GenBank/DDBJ databases">
        <title>Complete genome of Cloacibacillus porcorum.</title>
        <authorList>
            <person name="Looft T."/>
            <person name="Bayles D.O."/>
            <person name="Alt D.P."/>
        </authorList>
    </citation>
    <scope>NUCLEOTIDE SEQUENCE [LARGE SCALE GENOMIC DNA]</scope>
    <source>
        <strain evidence="10">CL-84</strain>
    </source>
</reference>
<comment type="subcellular location">
    <subcellularLocation>
        <location evidence="1">Cell membrane</location>
        <topology evidence="1">Multi-pass membrane protein</topology>
    </subcellularLocation>
</comment>
<keyword evidence="9" id="KW-0046">Antibiotic resistance</keyword>
<dbReference type="NCBIfam" id="TIGR00797">
    <property type="entry name" value="matE"/>
    <property type="match status" value="1"/>
</dbReference>
<dbReference type="CDD" id="cd13143">
    <property type="entry name" value="MATE_MepA_like"/>
    <property type="match status" value="1"/>
</dbReference>
<keyword evidence="8" id="KW-0472">Membrane</keyword>
<keyword evidence="5" id="KW-1003">Cell membrane</keyword>
<dbReference type="STRING" id="1197717.BED41_11940"/>
<evidence type="ECO:0000256" key="3">
    <source>
        <dbReference type="ARBA" id="ARBA00022106"/>
    </source>
</evidence>
<evidence type="ECO:0000256" key="7">
    <source>
        <dbReference type="ARBA" id="ARBA00022989"/>
    </source>
</evidence>
<dbReference type="GO" id="GO:0046677">
    <property type="term" value="P:response to antibiotic"/>
    <property type="evidence" value="ECO:0007669"/>
    <property type="project" value="UniProtKB-KW"/>
</dbReference>
<evidence type="ECO:0000256" key="2">
    <source>
        <dbReference type="ARBA" id="ARBA00008417"/>
    </source>
</evidence>
<dbReference type="Pfam" id="PF01554">
    <property type="entry name" value="MatE"/>
    <property type="match status" value="2"/>
</dbReference>
<accession>A0A1B2I9Q1</accession>